<keyword evidence="1" id="KW-0472">Membrane</keyword>
<accession>A0A0E9PM77</accession>
<organism evidence="2">
    <name type="scientific">Anguilla anguilla</name>
    <name type="common">European freshwater eel</name>
    <name type="synonym">Muraena anguilla</name>
    <dbReference type="NCBI Taxonomy" id="7936"/>
    <lineage>
        <taxon>Eukaryota</taxon>
        <taxon>Metazoa</taxon>
        <taxon>Chordata</taxon>
        <taxon>Craniata</taxon>
        <taxon>Vertebrata</taxon>
        <taxon>Euteleostomi</taxon>
        <taxon>Actinopterygii</taxon>
        <taxon>Neopterygii</taxon>
        <taxon>Teleostei</taxon>
        <taxon>Anguilliformes</taxon>
        <taxon>Anguillidae</taxon>
        <taxon>Anguilla</taxon>
    </lineage>
</organism>
<feature type="transmembrane region" description="Helical" evidence="1">
    <location>
        <begin position="26"/>
        <end position="44"/>
    </location>
</feature>
<evidence type="ECO:0000256" key="1">
    <source>
        <dbReference type="SAM" id="Phobius"/>
    </source>
</evidence>
<keyword evidence="1" id="KW-0812">Transmembrane</keyword>
<evidence type="ECO:0000313" key="2">
    <source>
        <dbReference type="EMBL" id="JAH05382.1"/>
    </source>
</evidence>
<feature type="transmembrane region" description="Helical" evidence="1">
    <location>
        <begin position="51"/>
        <end position="69"/>
    </location>
</feature>
<name>A0A0E9PM77_ANGAN</name>
<dbReference type="EMBL" id="GBXM01103195">
    <property type="protein sequence ID" value="JAH05382.1"/>
    <property type="molecule type" value="Transcribed_RNA"/>
</dbReference>
<keyword evidence="1" id="KW-1133">Transmembrane helix</keyword>
<proteinExistence type="predicted"/>
<reference evidence="2" key="2">
    <citation type="journal article" date="2015" name="Fish Shellfish Immunol.">
        <title>Early steps in the European eel (Anguilla anguilla)-Vibrio vulnificus interaction in the gills: Role of the RtxA13 toxin.</title>
        <authorList>
            <person name="Callol A."/>
            <person name="Pajuelo D."/>
            <person name="Ebbesson L."/>
            <person name="Teles M."/>
            <person name="MacKenzie S."/>
            <person name="Amaro C."/>
        </authorList>
    </citation>
    <scope>NUCLEOTIDE SEQUENCE</scope>
</reference>
<sequence length="70" mass="8108">MVPSCVSSASGLFKFPSSLTQVLDPWLFDCVCFCPCFCPACFLLRIAPRVFLPTFHFYVLLGFWFFFVFF</sequence>
<reference evidence="2" key="1">
    <citation type="submission" date="2014-11" db="EMBL/GenBank/DDBJ databases">
        <authorList>
            <person name="Amaro Gonzalez C."/>
        </authorList>
    </citation>
    <scope>NUCLEOTIDE SEQUENCE</scope>
</reference>
<protein>
    <submittedName>
        <fullName evidence="2">Uncharacterized protein</fullName>
    </submittedName>
</protein>
<dbReference type="AlphaFoldDB" id="A0A0E9PM77"/>